<proteinExistence type="predicted"/>
<protein>
    <submittedName>
        <fullName evidence="1">Uncharacterized protein</fullName>
    </submittedName>
</protein>
<reference evidence="1" key="1">
    <citation type="submission" date="2020-08" db="EMBL/GenBank/DDBJ databases">
        <title>Multicomponent nature underlies the extraordinary mechanical properties of spider dragline silk.</title>
        <authorList>
            <person name="Kono N."/>
            <person name="Nakamura H."/>
            <person name="Mori M."/>
            <person name="Yoshida Y."/>
            <person name="Ohtoshi R."/>
            <person name="Malay A.D."/>
            <person name="Moran D.A.P."/>
            <person name="Tomita M."/>
            <person name="Numata K."/>
            <person name="Arakawa K."/>
        </authorList>
    </citation>
    <scope>NUCLEOTIDE SEQUENCE</scope>
</reference>
<keyword evidence="2" id="KW-1185">Reference proteome</keyword>
<gene>
    <name evidence="1" type="ORF">NPIL_496271</name>
</gene>
<evidence type="ECO:0000313" key="1">
    <source>
        <dbReference type="EMBL" id="GFT84479.1"/>
    </source>
</evidence>
<dbReference type="EMBL" id="BMAW01119405">
    <property type="protein sequence ID" value="GFT84479.1"/>
    <property type="molecule type" value="Genomic_DNA"/>
</dbReference>
<accession>A0A8X6U646</accession>
<dbReference type="Proteomes" id="UP000887013">
    <property type="component" value="Unassembled WGS sequence"/>
</dbReference>
<evidence type="ECO:0000313" key="2">
    <source>
        <dbReference type="Proteomes" id="UP000887013"/>
    </source>
</evidence>
<name>A0A8X6U646_NEPPI</name>
<comment type="caution">
    <text evidence="1">The sequence shown here is derived from an EMBL/GenBank/DDBJ whole genome shotgun (WGS) entry which is preliminary data.</text>
</comment>
<organism evidence="1 2">
    <name type="scientific">Nephila pilipes</name>
    <name type="common">Giant wood spider</name>
    <name type="synonym">Nephila maculata</name>
    <dbReference type="NCBI Taxonomy" id="299642"/>
    <lineage>
        <taxon>Eukaryota</taxon>
        <taxon>Metazoa</taxon>
        <taxon>Ecdysozoa</taxon>
        <taxon>Arthropoda</taxon>
        <taxon>Chelicerata</taxon>
        <taxon>Arachnida</taxon>
        <taxon>Araneae</taxon>
        <taxon>Araneomorphae</taxon>
        <taxon>Entelegynae</taxon>
        <taxon>Araneoidea</taxon>
        <taxon>Nephilidae</taxon>
        <taxon>Nephila</taxon>
    </lineage>
</organism>
<dbReference type="AlphaFoldDB" id="A0A8X6U646"/>
<sequence length="92" mass="10357">MLLNANKCCTEILPVVLGIRSILNPDIGASVAEGYGCSLSQPDEFFRASTANVLPLLREHMTKLQPLPASSHTNTKTHYEQYCKRYERFLMI</sequence>